<accession>A0A2U2BAT5</accession>
<dbReference type="EMBL" id="QEWP01000004">
    <property type="protein sequence ID" value="PWE00147.1"/>
    <property type="molecule type" value="Genomic_DNA"/>
</dbReference>
<dbReference type="RefSeq" id="WP_109263770.1">
    <property type="nucleotide sequence ID" value="NZ_QEWP01000004.1"/>
</dbReference>
<evidence type="ECO:0000313" key="1">
    <source>
        <dbReference type="EMBL" id="PWE00147.1"/>
    </source>
</evidence>
<keyword evidence="2" id="KW-1185">Reference proteome</keyword>
<protein>
    <submittedName>
        <fullName evidence="1">Uncharacterized protein</fullName>
    </submittedName>
</protein>
<evidence type="ECO:0000313" key="2">
    <source>
        <dbReference type="Proteomes" id="UP000244956"/>
    </source>
</evidence>
<dbReference type="OrthoDB" id="5621785at2"/>
<organism evidence="1 2">
    <name type="scientific">Marinilabilia rubra</name>
    <dbReference type="NCBI Taxonomy" id="2162893"/>
    <lineage>
        <taxon>Bacteria</taxon>
        <taxon>Pseudomonadati</taxon>
        <taxon>Bacteroidota</taxon>
        <taxon>Bacteroidia</taxon>
        <taxon>Marinilabiliales</taxon>
        <taxon>Marinilabiliaceae</taxon>
        <taxon>Marinilabilia</taxon>
    </lineage>
</organism>
<dbReference type="AlphaFoldDB" id="A0A2U2BAT5"/>
<sequence>MIELSRGYIRLNIEEPQEGYTGSRFDWTGKLVQLWWKDIPMCTSELSGSDSDEQGKGFFNEFGIDKPIGYDETKVGKFFPKIGVGMLRKENNKEYDFFNKYDCLPFEFATDADDWSVTFKCINRFEQYAFLLKKTVTLTENGLVIDYQLENRGKVEFNTSEYVHNFISPGKRNLSDELQLTIGKAIDGKQFSKGLNPNDCLSYSGNKITWKNTPMSDFFFENISEPKEEGFNWRLINKDLNVSISETVDFKPEKINLWGRAHVVSPELFKTINLKPGKTERWQRVFEINEIEST</sequence>
<dbReference type="Proteomes" id="UP000244956">
    <property type="component" value="Unassembled WGS sequence"/>
</dbReference>
<comment type="caution">
    <text evidence="1">The sequence shown here is derived from an EMBL/GenBank/DDBJ whole genome shotgun (WGS) entry which is preliminary data.</text>
</comment>
<gene>
    <name evidence="1" type="ORF">DDZ16_07280</name>
</gene>
<reference evidence="1 2" key="1">
    <citation type="submission" date="2018-05" db="EMBL/GenBank/DDBJ databases">
        <title>Marinilabilia rubrum sp. nov., isolated from saltern sediment.</title>
        <authorList>
            <person name="Zhang R."/>
        </authorList>
    </citation>
    <scope>NUCLEOTIDE SEQUENCE [LARGE SCALE GENOMIC DNA]</scope>
    <source>
        <strain evidence="1 2">WTE16</strain>
    </source>
</reference>
<proteinExistence type="predicted"/>
<name>A0A2U2BAT5_9BACT</name>